<feature type="chain" id="PRO_5044680221" description="Secreted peptide" evidence="1">
    <location>
        <begin position="24"/>
        <end position="64"/>
    </location>
</feature>
<organism evidence="2 3">
    <name type="scientific">Denticeps clupeoides</name>
    <name type="common">denticle herring</name>
    <dbReference type="NCBI Taxonomy" id="299321"/>
    <lineage>
        <taxon>Eukaryota</taxon>
        <taxon>Metazoa</taxon>
        <taxon>Chordata</taxon>
        <taxon>Craniata</taxon>
        <taxon>Vertebrata</taxon>
        <taxon>Euteleostomi</taxon>
        <taxon>Actinopterygii</taxon>
        <taxon>Neopterygii</taxon>
        <taxon>Teleostei</taxon>
        <taxon>Clupei</taxon>
        <taxon>Clupeiformes</taxon>
        <taxon>Denticipitoidei</taxon>
        <taxon>Denticipitidae</taxon>
        <taxon>Denticeps</taxon>
    </lineage>
</organism>
<evidence type="ECO:0000313" key="2">
    <source>
        <dbReference type="Ensembl" id="ENSDCDP00010028176.1"/>
    </source>
</evidence>
<sequence length="64" mass="7419">MGFMCVLWLPPLILSGLMWCACSRENYPRRCDTSRPGLHSLPFPFTLHHIFQTLHHAIPSCFSF</sequence>
<dbReference type="GeneTree" id="ENSGT01120000277988"/>
<evidence type="ECO:0000256" key="1">
    <source>
        <dbReference type="SAM" id="SignalP"/>
    </source>
</evidence>
<name>A0A8C4BE31_9TELE</name>
<dbReference type="Proteomes" id="UP000694580">
    <property type="component" value="Chromosome 9"/>
</dbReference>
<accession>A0A8C4BE31</accession>
<reference evidence="2 3" key="1">
    <citation type="submission" date="2020-06" db="EMBL/GenBank/DDBJ databases">
        <authorList>
            <consortium name="Wellcome Sanger Institute Data Sharing"/>
        </authorList>
    </citation>
    <scope>NUCLEOTIDE SEQUENCE [LARGE SCALE GENOMIC DNA]</scope>
</reference>
<keyword evidence="3" id="KW-1185">Reference proteome</keyword>
<evidence type="ECO:0000313" key="3">
    <source>
        <dbReference type="Proteomes" id="UP000694580"/>
    </source>
</evidence>
<dbReference type="Ensembl" id="ENSDCDT00010022711.1">
    <property type="protein sequence ID" value="ENSDCDP00010020919.1"/>
    <property type="gene ID" value="ENSDCDG00010010003.1"/>
</dbReference>
<keyword evidence="1" id="KW-0732">Signal</keyword>
<dbReference type="Ensembl" id="ENSDCDT00010034847.1">
    <property type="protein sequence ID" value="ENSDCDP00010028176.1"/>
    <property type="gene ID" value="ENSDCDG00010017811.1"/>
</dbReference>
<dbReference type="AlphaFoldDB" id="A0A8C4BE31"/>
<proteinExistence type="predicted"/>
<protein>
    <recommendedName>
        <fullName evidence="4">Secreted peptide</fullName>
    </recommendedName>
</protein>
<evidence type="ECO:0008006" key="4">
    <source>
        <dbReference type="Google" id="ProtNLM"/>
    </source>
</evidence>
<reference evidence="2" key="2">
    <citation type="submission" date="2025-05" db="UniProtKB">
        <authorList>
            <consortium name="Ensembl"/>
        </authorList>
    </citation>
    <scope>IDENTIFICATION</scope>
</reference>
<feature type="signal peptide" evidence="1">
    <location>
        <begin position="1"/>
        <end position="23"/>
    </location>
</feature>